<proteinExistence type="inferred from homology"/>
<dbReference type="Proteomes" id="UP000325641">
    <property type="component" value="Plasmid pBbPL7HG1"/>
</dbReference>
<sequence>MHDPGIDIGTCPSEEFGPIGKMLMVASKWLAIAGGIVLVALVVMSVVSIVGRKLWSAPVPGDVEVLQLSAASSVSTFFAWCHLTRGDVKVDFFTNSLPRWAIDMLDGVGSLLLAGMALLLGWRATVGALSVRLYGETSTILAWPVWIPQILMVPGFVLLAASGFYMAALSLRNAYGSLDRSVR</sequence>
<protein>
    <recommendedName>
        <fullName evidence="7">TRAP transporter small permease protein</fullName>
    </recommendedName>
</protein>
<keyword evidence="6 7" id="KW-0472">Membrane</keyword>
<keyword evidence="7" id="KW-0997">Cell inner membrane</keyword>
<feature type="domain" description="Tripartite ATP-independent periplasmic transporters DctQ component" evidence="8">
    <location>
        <begin position="41"/>
        <end position="169"/>
    </location>
</feature>
<evidence type="ECO:0000256" key="6">
    <source>
        <dbReference type="ARBA" id="ARBA00023136"/>
    </source>
</evidence>
<dbReference type="GO" id="GO:0022857">
    <property type="term" value="F:transmembrane transporter activity"/>
    <property type="evidence" value="ECO:0007669"/>
    <property type="project" value="UniProtKB-UniRule"/>
</dbReference>
<organism evidence="9 10">
    <name type="scientific">Bradyrhizobium betae</name>
    <dbReference type="NCBI Taxonomy" id="244734"/>
    <lineage>
        <taxon>Bacteria</taxon>
        <taxon>Pseudomonadati</taxon>
        <taxon>Pseudomonadota</taxon>
        <taxon>Alphaproteobacteria</taxon>
        <taxon>Hyphomicrobiales</taxon>
        <taxon>Nitrobacteraceae</taxon>
        <taxon>Bradyrhizobium</taxon>
    </lineage>
</organism>
<feature type="transmembrane region" description="Helical" evidence="7">
    <location>
        <begin position="145"/>
        <end position="171"/>
    </location>
</feature>
<dbReference type="Pfam" id="PF04290">
    <property type="entry name" value="DctQ"/>
    <property type="match status" value="1"/>
</dbReference>
<evidence type="ECO:0000256" key="5">
    <source>
        <dbReference type="ARBA" id="ARBA00022989"/>
    </source>
</evidence>
<feature type="transmembrane region" description="Helical" evidence="7">
    <location>
        <begin position="29"/>
        <end position="50"/>
    </location>
</feature>
<comment type="caution">
    <text evidence="7">Lacks conserved residue(s) required for the propagation of feature annotation.</text>
</comment>
<evidence type="ECO:0000256" key="7">
    <source>
        <dbReference type="RuleBase" id="RU369079"/>
    </source>
</evidence>
<dbReference type="EMBL" id="CP044544">
    <property type="protein sequence ID" value="QFI77562.1"/>
    <property type="molecule type" value="Genomic_DNA"/>
</dbReference>
<geneLocation type="plasmid" evidence="10">
    <name>pbbpl7hg1</name>
</geneLocation>
<gene>
    <name evidence="9" type="ORF">F8237_35225</name>
</gene>
<keyword evidence="9" id="KW-0614">Plasmid</keyword>
<name>A0A5P6PGN4_9BRAD</name>
<keyword evidence="5 7" id="KW-1133">Transmembrane helix</keyword>
<evidence type="ECO:0000256" key="4">
    <source>
        <dbReference type="ARBA" id="ARBA00022692"/>
    </source>
</evidence>
<keyword evidence="3" id="KW-1003">Cell membrane</keyword>
<evidence type="ECO:0000256" key="2">
    <source>
        <dbReference type="ARBA" id="ARBA00022448"/>
    </source>
</evidence>
<dbReference type="InterPro" id="IPR055348">
    <property type="entry name" value="DctQ"/>
</dbReference>
<keyword evidence="4 7" id="KW-0812">Transmembrane</keyword>
<comment type="subcellular location">
    <subcellularLocation>
        <location evidence="7">Cell inner membrane</location>
        <topology evidence="7">Multi-pass membrane protein</topology>
    </subcellularLocation>
    <subcellularLocation>
        <location evidence="1">Cell membrane</location>
        <topology evidence="1">Multi-pass membrane protein</topology>
    </subcellularLocation>
</comment>
<feature type="transmembrane region" description="Helical" evidence="7">
    <location>
        <begin position="104"/>
        <end position="125"/>
    </location>
</feature>
<dbReference type="AlphaFoldDB" id="A0A5P6PGN4"/>
<accession>A0A5P6PGN4</accession>
<dbReference type="RefSeq" id="WP_024585208.1">
    <property type="nucleotide sequence ID" value="NZ_CP044544.1"/>
</dbReference>
<dbReference type="KEGG" id="bbet:F8237_35225"/>
<dbReference type="GO" id="GO:0005886">
    <property type="term" value="C:plasma membrane"/>
    <property type="evidence" value="ECO:0007669"/>
    <property type="project" value="UniProtKB-SubCell"/>
</dbReference>
<dbReference type="OrthoDB" id="6183232at2"/>
<evidence type="ECO:0000256" key="1">
    <source>
        <dbReference type="ARBA" id="ARBA00004651"/>
    </source>
</evidence>
<evidence type="ECO:0000259" key="8">
    <source>
        <dbReference type="Pfam" id="PF04290"/>
    </source>
</evidence>
<keyword evidence="2 7" id="KW-0813">Transport</keyword>
<evidence type="ECO:0000256" key="3">
    <source>
        <dbReference type="ARBA" id="ARBA00022475"/>
    </source>
</evidence>
<evidence type="ECO:0000313" key="9">
    <source>
        <dbReference type="EMBL" id="QFI77562.1"/>
    </source>
</evidence>
<comment type="similarity">
    <text evidence="7">Belongs to the TRAP transporter small permease family.</text>
</comment>
<evidence type="ECO:0000313" key="10">
    <source>
        <dbReference type="Proteomes" id="UP000325641"/>
    </source>
</evidence>
<reference evidence="10" key="1">
    <citation type="submission" date="2019-10" db="EMBL/GenBank/DDBJ databases">
        <title>Complete Genome Sequence of Bradyrhizobium betae type strain PL7HG1T.</title>
        <authorList>
            <person name="Bromfield E.S.P."/>
            <person name="Cloutier S."/>
        </authorList>
    </citation>
    <scope>NUCLEOTIDE SEQUENCE [LARGE SCALE GENOMIC DNA]</scope>
    <source>
        <strain evidence="10">PL7HG1</strain>
        <plasmid evidence="10">pbbpl7hg1</plasmid>
    </source>
</reference>
<comment type="function">
    <text evidence="7">Part of the tripartite ATP-independent periplasmic (TRAP) transport system.</text>
</comment>
<comment type="subunit">
    <text evidence="7">The complex comprises the extracytoplasmic solute receptor protein and the two transmembrane proteins.</text>
</comment>